<feature type="compositionally biased region" description="Polar residues" evidence="1">
    <location>
        <begin position="246"/>
        <end position="283"/>
    </location>
</feature>
<protein>
    <recommendedName>
        <fullName evidence="2">BEN domain-containing protein</fullName>
    </recommendedName>
</protein>
<feature type="compositionally biased region" description="Polar residues" evidence="1">
    <location>
        <begin position="527"/>
        <end position="552"/>
    </location>
</feature>
<feature type="compositionally biased region" description="Polar residues" evidence="1">
    <location>
        <begin position="315"/>
        <end position="326"/>
    </location>
</feature>
<feature type="compositionally biased region" description="Basic and acidic residues" evidence="1">
    <location>
        <begin position="567"/>
        <end position="580"/>
    </location>
</feature>
<dbReference type="AlphaFoldDB" id="A0AAV7IGQ8"/>
<dbReference type="PROSITE" id="PS51457">
    <property type="entry name" value="BEN"/>
    <property type="match status" value="1"/>
</dbReference>
<keyword evidence="4" id="KW-1185">Reference proteome</keyword>
<dbReference type="Proteomes" id="UP000826195">
    <property type="component" value="Unassembled WGS sequence"/>
</dbReference>
<gene>
    <name evidence="3" type="ORF">KQX54_010543</name>
</gene>
<feature type="region of interest" description="Disordered" evidence="1">
    <location>
        <begin position="308"/>
        <end position="336"/>
    </location>
</feature>
<accession>A0AAV7IGQ8</accession>
<reference evidence="3 4" key="1">
    <citation type="journal article" date="2021" name="J. Hered.">
        <title>A chromosome-level genome assembly of the parasitoid wasp, Cotesia glomerata (Hymenoptera: Braconidae).</title>
        <authorList>
            <person name="Pinto B.J."/>
            <person name="Weis J.J."/>
            <person name="Gamble T."/>
            <person name="Ode P.J."/>
            <person name="Paul R."/>
            <person name="Zaspel J.M."/>
        </authorList>
    </citation>
    <scope>NUCLEOTIDE SEQUENCE [LARGE SCALE GENOMIC DNA]</scope>
    <source>
        <strain evidence="3">CgM1</strain>
    </source>
</reference>
<dbReference type="EMBL" id="JAHXZJ010001492">
    <property type="protein sequence ID" value="KAH0552469.1"/>
    <property type="molecule type" value="Genomic_DNA"/>
</dbReference>
<dbReference type="InterPro" id="IPR018379">
    <property type="entry name" value="BEN_domain"/>
</dbReference>
<evidence type="ECO:0000256" key="1">
    <source>
        <dbReference type="SAM" id="MobiDB-lite"/>
    </source>
</evidence>
<evidence type="ECO:0000313" key="3">
    <source>
        <dbReference type="EMBL" id="KAH0552469.1"/>
    </source>
</evidence>
<organism evidence="3 4">
    <name type="scientific">Cotesia glomerata</name>
    <name type="common">Lepidopteran parasitic wasp</name>
    <name type="synonym">Apanteles glomeratus</name>
    <dbReference type="NCBI Taxonomy" id="32391"/>
    <lineage>
        <taxon>Eukaryota</taxon>
        <taxon>Metazoa</taxon>
        <taxon>Ecdysozoa</taxon>
        <taxon>Arthropoda</taxon>
        <taxon>Hexapoda</taxon>
        <taxon>Insecta</taxon>
        <taxon>Pterygota</taxon>
        <taxon>Neoptera</taxon>
        <taxon>Endopterygota</taxon>
        <taxon>Hymenoptera</taxon>
        <taxon>Apocrita</taxon>
        <taxon>Ichneumonoidea</taxon>
        <taxon>Braconidae</taxon>
        <taxon>Microgastrinae</taxon>
        <taxon>Cotesia</taxon>
    </lineage>
</organism>
<feature type="compositionally biased region" description="Polar residues" evidence="1">
    <location>
        <begin position="487"/>
        <end position="498"/>
    </location>
</feature>
<feature type="compositionally biased region" description="Low complexity" evidence="1">
    <location>
        <begin position="503"/>
        <end position="513"/>
    </location>
</feature>
<feature type="region of interest" description="Disordered" evidence="1">
    <location>
        <begin position="487"/>
        <end position="596"/>
    </location>
</feature>
<evidence type="ECO:0000259" key="2">
    <source>
        <dbReference type="PROSITE" id="PS51457"/>
    </source>
</evidence>
<sequence length="596" mass="68229">MILWALVLWCGSREWDIVNYNSIKFEKNGDASAKWKNKFYSVKVLRTSEDKQWLESLVVDTDGNVTLPDVPDECREKKKAENNSAVADLKTAKKALNASKSRENDSITLTENILQDITSRTNASNLHNSDDDDILSDRGYSPVEELEVINPNNGSKSRMVRAEIETDKQNVNFPFVCQVCKTSQEDFARGIQLCKELLTFLRQKSSQLHTTQAVNPKSSQFSEPRVLFPFDSESAKKSRHLHNRDTTNFSADNSSQHPDVQSSTTVCSSNAFSATESRNVNNQKRFKSSRSEYSDKFSGLNHHKFLQKSREVAHSRSNVSFSPSSEKSPHFQPIQSPKVFHSPILSRDEVKTTQVCKKSLNQDHSGSLGRNTTREEKPKYAWNIPSAKKKELIENSDVYISEVDLNYIKVKFRHDPAEMARRLFKSIIGEDRLSTMSRTGGNGWQPLPLDVSQTVYEYVKLNSKPRLNFEKFERAVTQMFTSIRRTNNVSSKPLQNPVDSKKSSSSTSRRQSQITTPKSSHVRESSLHTPSQSPYDSSTRSHYQSQDHSPNYRQPDHHSKKSSHNRRSIDRHHWSRERSRSRSLYSRCSDESHRKS</sequence>
<dbReference type="GO" id="GO:0003677">
    <property type="term" value="F:DNA binding"/>
    <property type="evidence" value="ECO:0007669"/>
    <property type="project" value="InterPro"/>
</dbReference>
<feature type="region of interest" description="Disordered" evidence="1">
    <location>
        <begin position="232"/>
        <end position="296"/>
    </location>
</feature>
<evidence type="ECO:0000313" key="4">
    <source>
        <dbReference type="Proteomes" id="UP000826195"/>
    </source>
</evidence>
<feature type="domain" description="BEN" evidence="2">
    <location>
        <begin position="395"/>
        <end position="487"/>
    </location>
</feature>
<comment type="caution">
    <text evidence="3">The sequence shown here is derived from an EMBL/GenBank/DDBJ whole genome shotgun (WGS) entry which is preliminary data.</text>
</comment>
<name>A0AAV7IGQ8_COTGL</name>
<proteinExistence type="predicted"/>